<feature type="domain" description="Ketoreductase" evidence="4">
    <location>
        <begin position="6"/>
        <end position="195"/>
    </location>
</feature>
<proteinExistence type="inferred from homology"/>
<dbReference type="AlphaFoldDB" id="A0A2P6AQW8"/>
<dbReference type="Gene3D" id="3.40.50.720">
    <property type="entry name" value="NAD(P)-binding Rossmann-like Domain"/>
    <property type="match status" value="1"/>
</dbReference>
<dbReference type="InterPro" id="IPR020904">
    <property type="entry name" value="Sc_DH/Rdtase_CS"/>
</dbReference>
<evidence type="ECO:0000256" key="2">
    <source>
        <dbReference type="ARBA" id="ARBA00023002"/>
    </source>
</evidence>
<evidence type="ECO:0000259" key="4">
    <source>
        <dbReference type="SMART" id="SM00822"/>
    </source>
</evidence>
<reference evidence="6" key="1">
    <citation type="submission" date="2018-02" db="EMBL/GenBank/DDBJ databases">
        <title>Genome sequencing of Solimonas sp. HR-BB.</title>
        <authorList>
            <person name="Lee Y."/>
            <person name="Jeon C.O."/>
        </authorList>
    </citation>
    <scope>NUCLEOTIDE SEQUENCE [LARGE SCALE GENOMIC DNA]</scope>
    <source>
        <strain evidence="6">HR-E</strain>
    </source>
</reference>
<dbReference type="PRINTS" id="PR00080">
    <property type="entry name" value="SDRFAMILY"/>
</dbReference>
<dbReference type="NCBIfam" id="NF006565">
    <property type="entry name" value="PRK09072.1"/>
    <property type="match status" value="1"/>
</dbReference>
<dbReference type="GO" id="GO:0016491">
    <property type="term" value="F:oxidoreductase activity"/>
    <property type="evidence" value="ECO:0007669"/>
    <property type="project" value="UniProtKB-KW"/>
</dbReference>
<dbReference type="Proteomes" id="UP000243900">
    <property type="component" value="Unassembled WGS sequence"/>
</dbReference>
<dbReference type="SUPFAM" id="SSF51735">
    <property type="entry name" value="NAD(P)-binding Rossmann-fold domains"/>
    <property type="match status" value="1"/>
</dbReference>
<sequence>MSLQGKRILLTGASGGIGQAVARRLAADGAELLLVGRRVDQLAALAATLPGRHHAIVADVSRDDDRQRLCGRIRQLGGLDMLINNAGVQHFGWLAAQGGEVIRAQIDINLVSAVLLVHDLMPQLLQAPAAVVLNIGSTFGSIGHPGFAAYCASKFGLRGFSEALQRELADTRARVVYLAPRATRTSLNSQEVEGLNADLGTKTDTPEQVAEAVRHALLHPATSRRFMGWPERFFVFLNQLLPVLVDAALRRQLPVIKRHARAKENTHDRFAA</sequence>
<gene>
    <name evidence="5" type="ORF">C5O18_08690</name>
</gene>
<protein>
    <submittedName>
        <fullName evidence="5">Short chain dehydrogenase</fullName>
    </submittedName>
</protein>
<keyword evidence="6" id="KW-1185">Reference proteome</keyword>
<name>A0A2P6AQW8_9GAMM</name>
<dbReference type="PANTHER" id="PTHR44196">
    <property type="entry name" value="DEHYDROGENASE/REDUCTASE SDR FAMILY MEMBER 7B"/>
    <property type="match status" value="1"/>
</dbReference>
<evidence type="ECO:0000256" key="3">
    <source>
        <dbReference type="RuleBase" id="RU000363"/>
    </source>
</evidence>
<dbReference type="InterPro" id="IPR057326">
    <property type="entry name" value="KR_dom"/>
</dbReference>
<keyword evidence="2" id="KW-0560">Oxidoreductase</keyword>
<comment type="similarity">
    <text evidence="1 3">Belongs to the short-chain dehydrogenases/reductases (SDR) family.</text>
</comment>
<dbReference type="CDD" id="cd05233">
    <property type="entry name" value="SDR_c"/>
    <property type="match status" value="1"/>
</dbReference>
<evidence type="ECO:0000256" key="1">
    <source>
        <dbReference type="ARBA" id="ARBA00006484"/>
    </source>
</evidence>
<comment type="caution">
    <text evidence="5">The sequence shown here is derived from an EMBL/GenBank/DDBJ whole genome shotgun (WGS) entry which is preliminary data.</text>
</comment>
<evidence type="ECO:0000313" key="5">
    <source>
        <dbReference type="EMBL" id="PQA33132.1"/>
    </source>
</evidence>
<dbReference type="EMBL" id="PTQZ01000252">
    <property type="protein sequence ID" value="PQA33132.1"/>
    <property type="molecule type" value="Genomic_DNA"/>
</dbReference>
<dbReference type="InterPro" id="IPR036291">
    <property type="entry name" value="NAD(P)-bd_dom_sf"/>
</dbReference>
<dbReference type="InterPro" id="IPR002347">
    <property type="entry name" value="SDR_fam"/>
</dbReference>
<dbReference type="PROSITE" id="PS00061">
    <property type="entry name" value="ADH_SHORT"/>
    <property type="match status" value="1"/>
</dbReference>
<dbReference type="RefSeq" id="WP_105193178.1">
    <property type="nucleotide sequence ID" value="NZ_PTQZ01000252.1"/>
</dbReference>
<dbReference type="GO" id="GO:0016020">
    <property type="term" value="C:membrane"/>
    <property type="evidence" value="ECO:0007669"/>
    <property type="project" value="TreeGrafter"/>
</dbReference>
<accession>A0A2P6AQW8</accession>
<dbReference type="SMART" id="SM00822">
    <property type="entry name" value="PKS_KR"/>
    <property type="match status" value="1"/>
</dbReference>
<dbReference type="Pfam" id="PF00106">
    <property type="entry name" value="adh_short"/>
    <property type="match status" value="1"/>
</dbReference>
<dbReference type="OrthoDB" id="7301144at2"/>
<organism evidence="5 6">
    <name type="scientific">Amnimonas aquatica</name>
    <dbReference type="NCBI Taxonomy" id="2094561"/>
    <lineage>
        <taxon>Bacteria</taxon>
        <taxon>Pseudomonadati</taxon>
        <taxon>Pseudomonadota</taxon>
        <taxon>Gammaproteobacteria</taxon>
        <taxon>Moraxellales</taxon>
        <taxon>Moraxellaceae</taxon>
        <taxon>Amnimonas</taxon>
    </lineage>
</organism>
<dbReference type="PRINTS" id="PR00081">
    <property type="entry name" value="GDHRDH"/>
</dbReference>
<evidence type="ECO:0000313" key="6">
    <source>
        <dbReference type="Proteomes" id="UP000243900"/>
    </source>
</evidence>
<dbReference type="PANTHER" id="PTHR44196:SF1">
    <property type="entry name" value="DEHYDROGENASE_REDUCTASE SDR FAMILY MEMBER 7B"/>
    <property type="match status" value="1"/>
</dbReference>